<keyword evidence="3 11" id="KW-0813">Transport</keyword>
<evidence type="ECO:0000256" key="11">
    <source>
        <dbReference type="RuleBase" id="RU000488"/>
    </source>
</evidence>
<reference evidence="13" key="2">
    <citation type="journal article" date="2023" name="BMC Genomics">
        <title>Pest status, molecular evolution, and epigenetic factors derived from the genome assembly of Frankliniella fusca, a thysanopteran phytovirus vector.</title>
        <authorList>
            <person name="Catto M.A."/>
            <person name="Labadie P.E."/>
            <person name="Jacobson A.L."/>
            <person name="Kennedy G.G."/>
            <person name="Srinivasan R."/>
            <person name="Hunt B.G."/>
        </authorList>
    </citation>
    <scope>NUCLEOTIDE SEQUENCE</scope>
    <source>
        <strain evidence="13">PL_HMW_Pooled</strain>
    </source>
</reference>
<evidence type="ECO:0000256" key="9">
    <source>
        <dbReference type="ARBA" id="ARBA00023136"/>
    </source>
</evidence>
<keyword evidence="9 10" id="KW-0472">Membrane</keyword>
<feature type="transmembrane region" description="Helical" evidence="12">
    <location>
        <begin position="253"/>
        <end position="274"/>
    </location>
</feature>
<evidence type="ECO:0000256" key="10">
    <source>
        <dbReference type="PROSITE-ProRule" id="PRU00282"/>
    </source>
</evidence>
<feature type="repeat" description="Solcar" evidence="10">
    <location>
        <begin position="87"/>
        <end position="170"/>
    </location>
</feature>
<organism evidence="13 14">
    <name type="scientific">Frankliniella fusca</name>
    <dbReference type="NCBI Taxonomy" id="407009"/>
    <lineage>
        <taxon>Eukaryota</taxon>
        <taxon>Metazoa</taxon>
        <taxon>Ecdysozoa</taxon>
        <taxon>Arthropoda</taxon>
        <taxon>Hexapoda</taxon>
        <taxon>Insecta</taxon>
        <taxon>Pterygota</taxon>
        <taxon>Neoptera</taxon>
        <taxon>Paraneoptera</taxon>
        <taxon>Thysanoptera</taxon>
        <taxon>Terebrantia</taxon>
        <taxon>Thripoidea</taxon>
        <taxon>Thripidae</taxon>
        <taxon>Frankliniella</taxon>
    </lineage>
</organism>
<feature type="repeat" description="Solcar" evidence="10">
    <location>
        <begin position="179"/>
        <end position="273"/>
    </location>
</feature>
<keyword evidence="6" id="KW-0999">Mitochondrion inner membrane</keyword>
<protein>
    <submittedName>
        <fullName evidence="13">S-adenosylmethionine mitochondrial carrier protein</fullName>
    </submittedName>
</protein>
<comment type="similarity">
    <text evidence="2 11">Belongs to the mitochondrial carrier (TC 2.A.29) family.</text>
</comment>
<evidence type="ECO:0000256" key="8">
    <source>
        <dbReference type="ARBA" id="ARBA00023128"/>
    </source>
</evidence>
<evidence type="ECO:0000256" key="7">
    <source>
        <dbReference type="ARBA" id="ARBA00022989"/>
    </source>
</evidence>
<dbReference type="PANTHER" id="PTHR45667">
    <property type="entry name" value="S-ADENOSYLMETHIONINE MITOCHONDRIAL CARRIER PROTEIN"/>
    <property type="match status" value="1"/>
</dbReference>
<dbReference type="EMBL" id="JAHWGI010000960">
    <property type="protein sequence ID" value="KAK3918747.1"/>
    <property type="molecule type" value="Genomic_DNA"/>
</dbReference>
<keyword evidence="7 12" id="KW-1133">Transmembrane helix</keyword>
<accession>A0AAE1HC98</accession>
<dbReference type="AlphaFoldDB" id="A0AAE1HC98"/>
<evidence type="ECO:0000256" key="4">
    <source>
        <dbReference type="ARBA" id="ARBA00022692"/>
    </source>
</evidence>
<dbReference type="FunFam" id="1.50.40.10:FF:000018">
    <property type="entry name" value="S-adenosylmethionine mitochondrial carrier protein-like"/>
    <property type="match status" value="1"/>
</dbReference>
<name>A0AAE1HC98_9NEOP</name>
<comment type="subcellular location">
    <subcellularLocation>
        <location evidence="1">Mitochondrion inner membrane</location>
        <topology evidence="1">Multi-pass membrane protein</topology>
    </subcellularLocation>
</comment>
<keyword evidence="5" id="KW-0677">Repeat</keyword>
<dbReference type="PROSITE" id="PS50920">
    <property type="entry name" value="SOLCAR"/>
    <property type="match status" value="3"/>
</dbReference>
<evidence type="ECO:0000256" key="2">
    <source>
        <dbReference type="ARBA" id="ARBA00006375"/>
    </source>
</evidence>
<dbReference type="Pfam" id="PF00153">
    <property type="entry name" value="Mito_carr"/>
    <property type="match status" value="4"/>
</dbReference>
<evidence type="ECO:0000256" key="12">
    <source>
        <dbReference type="SAM" id="Phobius"/>
    </source>
</evidence>
<feature type="repeat" description="Solcar" evidence="10">
    <location>
        <begin position="5"/>
        <end position="78"/>
    </location>
</feature>
<keyword evidence="4 10" id="KW-0812">Transmembrane</keyword>
<evidence type="ECO:0000256" key="3">
    <source>
        <dbReference type="ARBA" id="ARBA00022448"/>
    </source>
</evidence>
<sequence length="284" mass="30826">MERVPSFSTSLIAGGAAGLAVDLSLYPLDTLKTRLQSSLGFWKSGGFRNVYRGIAPAAAGSVPCAALFFCSYNSCKNNLGNLIRPDFQPVVHLVSASVGEIAASSIRTPVEVIKQRLQASVTKHSALQLTINLWREEGIKGFYRGLGSTILREVPFSCLQFPLWEILKSSWQEKKGITLLPWEGALCGAIAGGFSAAITTPLDVAKTRIMLYSKSSHNPIALPHEVPGVIDTLRTVYRGEGIQGLFSGITPRVIWITIGGLIFFGVYEFSVYSLEDDSNKVLKN</sequence>
<reference evidence="13" key="1">
    <citation type="submission" date="2021-07" db="EMBL/GenBank/DDBJ databases">
        <authorList>
            <person name="Catto M.A."/>
            <person name="Jacobson A."/>
            <person name="Kennedy G."/>
            <person name="Labadie P."/>
            <person name="Hunt B.G."/>
            <person name="Srinivasan R."/>
        </authorList>
    </citation>
    <scope>NUCLEOTIDE SEQUENCE</scope>
    <source>
        <strain evidence="13">PL_HMW_Pooled</strain>
        <tissue evidence="13">Head</tissue>
    </source>
</reference>
<keyword evidence="14" id="KW-1185">Reference proteome</keyword>
<dbReference type="Gene3D" id="1.50.40.10">
    <property type="entry name" value="Mitochondrial carrier domain"/>
    <property type="match status" value="2"/>
</dbReference>
<evidence type="ECO:0000256" key="6">
    <source>
        <dbReference type="ARBA" id="ARBA00022792"/>
    </source>
</evidence>
<dbReference type="InterPro" id="IPR023395">
    <property type="entry name" value="MCP_dom_sf"/>
</dbReference>
<dbReference type="InterPro" id="IPR018108">
    <property type="entry name" value="MCP_transmembrane"/>
</dbReference>
<evidence type="ECO:0000313" key="14">
    <source>
        <dbReference type="Proteomes" id="UP001219518"/>
    </source>
</evidence>
<evidence type="ECO:0000256" key="5">
    <source>
        <dbReference type="ARBA" id="ARBA00022737"/>
    </source>
</evidence>
<dbReference type="GO" id="GO:0005743">
    <property type="term" value="C:mitochondrial inner membrane"/>
    <property type="evidence" value="ECO:0007669"/>
    <property type="project" value="UniProtKB-SubCell"/>
</dbReference>
<evidence type="ECO:0000256" key="1">
    <source>
        <dbReference type="ARBA" id="ARBA00004448"/>
    </source>
</evidence>
<comment type="caution">
    <text evidence="13">The sequence shown here is derived from an EMBL/GenBank/DDBJ whole genome shotgun (WGS) entry which is preliminary data.</text>
</comment>
<keyword evidence="8" id="KW-0496">Mitochondrion</keyword>
<gene>
    <name evidence="13" type="ORF">KUF71_007994</name>
</gene>
<evidence type="ECO:0000313" key="13">
    <source>
        <dbReference type="EMBL" id="KAK3918747.1"/>
    </source>
</evidence>
<dbReference type="Proteomes" id="UP001219518">
    <property type="component" value="Unassembled WGS sequence"/>
</dbReference>
<proteinExistence type="inferred from homology"/>
<dbReference type="SUPFAM" id="SSF103506">
    <property type="entry name" value="Mitochondrial carrier"/>
    <property type="match status" value="1"/>
</dbReference>